<protein>
    <submittedName>
        <fullName evidence="3">Aste57867_20942 protein</fullName>
    </submittedName>
</protein>
<dbReference type="InterPro" id="IPR055588">
    <property type="entry name" value="DUF7164"/>
</dbReference>
<dbReference type="AlphaFoldDB" id="A0A485LHP1"/>
<evidence type="ECO:0000313" key="2">
    <source>
        <dbReference type="EMBL" id="KAF0687332.1"/>
    </source>
</evidence>
<gene>
    <name evidence="3" type="primary">Aste57867_20942</name>
    <name evidence="2" type="ORF">As57867_020874</name>
    <name evidence="3" type="ORF">ASTE57867_20942</name>
</gene>
<dbReference type="Pfam" id="PF23741">
    <property type="entry name" value="DUF7164"/>
    <property type="match status" value="1"/>
</dbReference>
<evidence type="ECO:0000313" key="3">
    <source>
        <dbReference type="EMBL" id="VFT97619.1"/>
    </source>
</evidence>
<dbReference type="OrthoDB" id="330499at2759"/>
<keyword evidence="4" id="KW-1185">Reference proteome</keyword>
<dbReference type="Proteomes" id="UP000332933">
    <property type="component" value="Unassembled WGS sequence"/>
</dbReference>
<reference evidence="2" key="2">
    <citation type="submission" date="2019-06" db="EMBL/GenBank/DDBJ databases">
        <title>Genomics analysis of Aphanomyces spp. identifies a new class of oomycete effector associated with host adaptation.</title>
        <authorList>
            <person name="Gaulin E."/>
        </authorList>
    </citation>
    <scope>NUCLEOTIDE SEQUENCE</scope>
    <source>
        <strain evidence="2">CBS 578.67</strain>
    </source>
</reference>
<evidence type="ECO:0000259" key="1">
    <source>
        <dbReference type="Pfam" id="PF23741"/>
    </source>
</evidence>
<dbReference type="EMBL" id="VJMH01006938">
    <property type="protein sequence ID" value="KAF0687332.1"/>
    <property type="molecule type" value="Genomic_DNA"/>
</dbReference>
<accession>A0A485LHP1</accession>
<organism evidence="3 4">
    <name type="scientific">Aphanomyces stellatus</name>
    <dbReference type="NCBI Taxonomy" id="120398"/>
    <lineage>
        <taxon>Eukaryota</taxon>
        <taxon>Sar</taxon>
        <taxon>Stramenopiles</taxon>
        <taxon>Oomycota</taxon>
        <taxon>Saprolegniomycetes</taxon>
        <taxon>Saprolegniales</taxon>
        <taxon>Verrucalvaceae</taxon>
        <taxon>Aphanomyces</taxon>
    </lineage>
</organism>
<proteinExistence type="predicted"/>
<dbReference type="EMBL" id="CAADRA010006964">
    <property type="protein sequence ID" value="VFT97619.1"/>
    <property type="molecule type" value="Genomic_DNA"/>
</dbReference>
<sequence length="297" mass="33668">MLPFQPPLWRMDIVVFSDGHVPLLDELGCRVGVRASPTDPNRCWIVPTYVKVHSDTFNYRFADSINVVAVDHIATEPYDWLLRCDIDTFFTPVFATWRPTKLTVGSVGGYCFDGYDTCDRLHSIGLKLNLTTSLVRDIGSTWYGPAKMIRECGKLSMDIINHLHENEFSADDKDGGVAGWPRWHYGVLTMYSGHLAIPHCTRETGFEKRNDMIDHTSYSKDKVARHAHVHAWQSQPLNFSKVRFLDGEYDNVDVQSLDLGNVQDYLMYMAKVSNGKANAERTITFEPLVNETGAGTR</sequence>
<evidence type="ECO:0000313" key="4">
    <source>
        <dbReference type="Proteomes" id="UP000332933"/>
    </source>
</evidence>
<name>A0A485LHP1_9STRA</name>
<reference evidence="3 4" key="1">
    <citation type="submission" date="2019-03" db="EMBL/GenBank/DDBJ databases">
        <authorList>
            <person name="Gaulin E."/>
            <person name="Dumas B."/>
        </authorList>
    </citation>
    <scope>NUCLEOTIDE SEQUENCE [LARGE SCALE GENOMIC DNA]</scope>
    <source>
        <strain evidence="3">CBS 568.67</strain>
    </source>
</reference>
<feature type="domain" description="DUF7164" evidence="1">
    <location>
        <begin position="5"/>
        <end position="273"/>
    </location>
</feature>